<comment type="caution">
    <text evidence="2">The sequence shown here is derived from an EMBL/GenBank/DDBJ whole genome shotgun (WGS) entry which is preliminary data.</text>
</comment>
<organism evidence="2 3">
    <name type="scientific">Eiseniibacteriota bacterium</name>
    <dbReference type="NCBI Taxonomy" id="2212470"/>
    <lineage>
        <taxon>Bacteria</taxon>
        <taxon>Candidatus Eiseniibacteriota</taxon>
    </lineage>
</organism>
<name>A0A956SFM2_UNCEI</name>
<reference evidence="2" key="1">
    <citation type="submission" date="2020-04" db="EMBL/GenBank/DDBJ databases">
        <authorList>
            <person name="Zhang T."/>
        </authorList>
    </citation>
    <scope>NUCLEOTIDE SEQUENCE</scope>
    <source>
        <strain evidence="2">HKST-UBA02</strain>
    </source>
</reference>
<feature type="non-terminal residue" evidence="2">
    <location>
        <position position="299"/>
    </location>
</feature>
<evidence type="ECO:0000256" key="1">
    <source>
        <dbReference type="SAM" id="SignalP"/>
    </source>
</evidence>
<dbReference type="AlphaFoldDB" id="A0A956SFM2"/>
<reference evidence="2" key="2">
    <citation type="journal article" date="2021" name="Microbiome">
        <title>Successional dynamics and alternative stable states in a saline activated sludge microbial community over 9 years.</title>
        <authorList>
            <person name="Wang Y."/>
            <person name="Ye J."/>
            <person name="Ju F."/>
            <person name="Liu L."/>
            <person name="Boyd J.A."/>
            <person name="Deng Y."/>
            <person name="Parks D.H."/>
            <person name="Jiang X."/>
            <person name="Yin X."/>
            <person name="Woodcroft B.J."/>
            <person name="Tyson G.W."/>
            <person name="Hugenholtz P."/>
            <person name="Polz M.F."/>
            <person name="Zhang T."/>
        </authorList>
    </citation>
    <scope>NUCLEOTIDE SEQUENCE</scope>
    <source>
        <strain evidence="2">HKST-UBA02</strain>
    </source>
</reference>
<dbReference type="SUPFAM" id="SSF52743">
    <property type="entry name" value="Subtilisin-like"/>
    <property type="match status" value="1"/>
</dbReference>
<proteinExistence type="predicted"/>
<feature type="signal peptide" evidence="1">
    <location>
        <begin position="1"/>
        <end position="20"/>
    </location>
</feature>
<protein>
    <recommendedName>
        <fullName evidence="4">Peptidase S8/S53 domain-containing protein</fullName>
    </recommendedName>
</protein>
<dbReference type="EMBL" id="JAGQHS010000221">
    <property type="protein sequence ID" value="MCA9758855.1"/>
    <property type="molecule type" value="Genomic_DNA"/>
</dbReference>
<evidence type="ECO:0008006" key="4">
    <source>
        <dbReference type="Google" id="ProtNLM"/>
    </source>
</evidence>
<sequence length="299" mass="30646">MRCLFCLPLLAGLAAGPVLAQDPSPEALREMKSLPMQSVLWNAQRLVESDAPAAGEPNAASDLSALLAPSGLVVVDGRVHVEIVGPDGSDASLAVDTASLARGFDLVVDRSYSNRIDAWANPRELIALANALPAGWVLEKAAVPTLDAVAGEGPNDDVTNSVGYRTGGANGNGVVIAVIDQDWTGLTAARNNGDAPPTSRTTQINLATGSFETGTTHGTGCLEAAYDHCPGATWRLYKVDSAADIGAAVTDAIANGCDVISHSMSWYNLGWADDSGAVCAGANQASNAGINFCTSAGNR</sequence>
<dbReference type="GO" id="GO:0006508">
    <property type="term" value="P:proteolysis"/>
    <property type="evidence" value="ECO:0007669"/>
    <property type="project" value="InterPro"/>
</dbReference>
<accession>A0A956SFM2</accession>
<dbReference type="GO" id="GO:0004252">
    <property type="term" value="F:serine-type endopeptidase activity"/>
    <property type="evidence" value="ECO:0007669"/>
    <property type="project" value="InterPro"/>
</dbReference>
<keyword evidence="1" id="KW-0732">Signal</keyword>
<evidence type="ECO:0000313" key="2">
    <source>
        <dbReference type="EMBL" id="MCA9758855.1"/>
    </source>
</evidence>
<dbReference type="Proteomes" id="UP000739538">
    <property type="component" value="Unassembled WGS sequence"/>
</dbReference>
<evidence type="ECO:0000313" key="3">
    <source>
        <dbReference type="Proteomes" id="UP000739538"/>
    </source>
</evidence>
<dbReference type="InterPro" id="IPR036852">
    <property type="entry name" value="Peptidase_S8/S53_dom_sf"/>
</dbReference>
<feature type="chain" id="PRO_5037441595" description="Peptidase S8/S53 domain-containing protein" evidence="1">
    <location>
        <begin position="21"/>
        <end position="299"/>
    </location>
</feature>
<dbReference type="Gene3D" id="3.40.50.200">
    <property type="entry name" value="Peptidase S8/S53 domain"/>
    <property type="match status" value="1"/>
</dbReference>
<gene>
    <name evidence="2" type="ORF">KDA27_23880</name>
</gene>